<evidence type="ECO:0000256" key="3">
    <source>
        <dbReference type="PIRSR" id="PIRSR000137-1"/>
    </source>
</evidence>
<dbReference type="SUPFAM" id="SSF51905">
    <property type="entry name" value="FAD/NAD(P)-binding domain"/>
    <property type="match status" value="1"/>
</dbReference>
<protein>
    <submittedName>
        <fullName evidence="8">Alcohol oxidase</fullName>
    </submittedName>
</protein>
<evidence type="ECO:0000256" key="5">
    <source>
        <dbReference type="RuleBase" id="RU003968"/>
    </source>
</evidence>
<dbReference type="AlphaFoldDB" id="A0A9P5YDZ0"/>
<evidence type="ECO:0000256" key="4">
    <source>
        <dbReference type="PIRSR" id="PIRSR000137-2"/>
    </source>
</evidence>
<dbReference type="Pfam" id="PF00732">
    <property type="entry name" value="GMC_oxred_N"/>
    <property type="match status" value="1"/>
</dbReference>
<evidence type="ECO:0000256" key="2">
    <source>
        <dbReference type="ARBA" id="ARBA00010790"/>
    </source>
</evidence>
<evidence type="ECO:0000259" key="6">
    <source>
        <dbReference type="PROSITE" id="PS00623"/>
    </source>
</evidence>
<feature type="active site" description="Proton acceptor" evidence="3">
    <location>
        <position position="555"/>
    </location>
</feature>
<dbReference type="Proteomes" id="UP000807353">
    <property type="component" value="Unassembled WGS sequence"/>
</dbReference>
<proteinExistence type="inferred from homology"/>
<comment type="cofactor">
    <cofactor evidence="1 4">
        <name>FAD</name>
        <dbReference type="ChEBI" id="CHEBI:57692"/>
    </cofactor>
</comment>
<sequence>MWPFTREAYPEVKLEKTENEYDYIICGGGTAGCVLANRLSANPSTRVLVVERGPIADSWTSRVPLFSSDFASDGSRTYIRPSESQGKLASKSFDLYSGRVLGGTSRINQMIYSRGLPAEYDAWRDAGRVGWGWEDMKPYFLKSERANYKGDASVHAQTGEWHNSTSEDFEFRGFNKTITACENLGLPYIDDINSPSHPPFGCGRLHFTRDSNAYRNSTFHAFLPKKLVIQRKKNLHICTGSIVEKLEIDARRNVRGVHLASGRVTKLVRAAGEVVLSAGPFASPQILMLSGIGPAHHLKELDIPIIKNLPAVGSNLEDHLGVSIAFRAPMKDSLLSLERSIWVFFVEFFRYILFGTGMLLAPVLQLAIFTSSQFLDTRGVPTKTKLASSKSVPDIEIMPMAYDSGDSKKWDKSKGVYSFLNVLLHPKSKGSVKLTSRDPTASLNIDLNYLSDQSDFGPLRAALRLTLRIRDNMRALGYPLVDWEVPAGEDDGALDDFIRRPTRNRSTYHYSSTCRMAPEDDKDGGGVVDDELKVHGLKGLRVADSSVFPWVLGAHLQAPTVAVAEKCADMMLQEARKLA</sequence>
<dbReference type="PROSITE" id="PS00624">
    <property type="entry name" value="GMC_OXRED_2"/>
    <property type="match status" value="1"/>
</dbReference>
<comment type="caution">
    <text evidence="8">The sequence shown here is derived from an EMBL/GenBank/DDBJ whole genome shotgun (WGS) entry which is preliminary data.</text>
</comment>
<dbReference type="PROSITE" id="PS00623">
    <property type="entry name" value="GMC_OXRED_1"/>
    <property type="match status" value="1"/>
</dbReference>
<dbReference type="GO" id="GO:0016614">
    <property type="term" value="F:oxidoreductase activity, acting on CH-OH group of donors"/>
    <property type="evidence" value="ECO:0007669"/>
    <property type="project" value="InterPro"/>
</dbReference>
<reference evidence="8" key="1">
    <citation type="submission" date="2020-11" db="EMBL/GenBank/DDBJ databases">
        <authorList>
            <consortium name="DOE Joint Genome Institute"/>
            <person name="Ahrendt S."/>
            <person name="Riley R."/>
            <person name="Andreopoulos W."/>
            <person name="Labutti K."/>
            <person name="Pangilinan J."/>
            <person name="Ruiz-Duenas F.J."/>
            <person name="Barrasa J.M."/>
            <person name="Sanchez-Garcia M."/>
            <person name="Camarero S."/>
            <person name="Miyauchi S."/>
            <person name="Serrano A."/>
            <person name="Linde D."/>
            <person name="Babiker R."/>
            <person name="Drula E."/>
            <person name="Ayuso-Fernandez I."/>
            <person name="Pacheco R."/>
            <person name="Padilla G."/>
            <person name="Ferreira P."/>
            <person name="Barriuso J."/>
            <person name="Kellner H."/>
            <person name="Castanera R."/>
            <person name="Alfaro M."/>
            <person name="Ramirez L."/>
            <person name="Pisabarro A.G."/>
            <person name="Kuo A."/>
            <person name="Tritt A."/>
            <person name="Lipzen A."/>
            <person name="He G."/>
            <person name="Yan M."/>
            <person name="Ng V."/>
            <person name="Cullen D."/>
            <person name="Martin F."/>
            <person name="Rosso M.-N."/>
            <person name="Henrissat B."/>
            <person name="Hibbett D."/>
            <person name="Martinez A.T."/>
            <person name="Grigoriev I.V."/>
        </authorList>
    </citation>
    <scope>NUCLEOTIDE SEQUENCE</scope>
    <source>
        <strain evidence="8">CBS 247.69</strain>
    </source>
</reference>
<evidence type="ECO:0000259" key="7">
    <source>
        <dbReference type="PROSITE" id="PS00624"/>
    </source>
</evidence>
<comment type="similarity">
    <text evidence="2 5">Belongs to the GMC oxidoreductase family.</text>
</comment>
<keyword evidence="4 5" id="KW-0274">FAD</keyword>
<organism evidence="8 9">
    <name type="scientific">Collybia nuda</name>
    <dbReference type="NCBI Taxonomy" id="64659"/>
    <lineage>
        <taxon>Eukaryota</taxon>
        <taxon>Fungi</taxon>
        <taxon>Dikarya</taxon>
        <taxon>Basidiomycota</taxon>
        <taxon>Agaricomycotina</taxon>
        <taxon>Agaricomycetes</taxon>
        <taxon>Agaricomycetidae</taxon>
        <taxon>Agaricales</taxon>
        <taxon>Tricholomatineae</taxon>
        <taxon>Clitocybaceae</taxon>
        <taxon>Collybia</taxon>
    </lineage>
</organism>
<dbReference type="PROSITE" id="PS51257">
    <property type="entry name" value="PROKAR_LIPOPROTEIN"/>
    <property type="match status" value="1"/>
</dbReference>
<feature type="binding site" evidence="4">
    <location>
        <position position="243"/>
    </location>
    <ligand>
        <name>FAD</name>
        <dbReference type="ChEBI" id="CHEBI:57692"/>
    </ligand>
</feature>
<dbReference type="SUPFAM" id="SSF54373">
    <property type="entry name" value="FAD-linked reductases, C-terminal domain"/>
    <property type="match status" value="1"/>
</dbReference>
<feature type="domain" description="Glucose-methanol-choline oxidoreductase N-terminal" evidence="7">
    <location>
        <begin position="279"/>
        <end position="293"/>
    </location>
</feature>
<dbReference type="GO" id="GO:0050660">
    <property type="term" value="F:flavin adenine dinucleotide binding"/>
    <property type="evidence" value="ECO:0007669"/>
    <property type="project" value="InterPro"/>
</dbReference>
<feature type="binding site" evidence="4">
    <location>
        <position position="104"/>
    </location>
    <ligand>
        <name>FAD</name>
        <dbReference type="ChEBI" id="CHEBI:57692"/>
    </ligand>
</feature>
<feature type="binding site" evidence="4">
    <location>
        <position position="100"/>
    </location>
    <ligand>
        <name>FAD</name>
        <dbReference type="ChEBI" id="CHEBI:57692"/>
    </ligand>
</feature>
<dbReference type="InterPro" id="IPR012132">
    <property type="entry name" value="GMC_OxRdtase"/>
</dbReference>
<dbReference type="EMBL" id="MU150238">
    <property type="protein sequence ID" value="KAF9467112.1"/>
    <property type="molecule type" value="Genomic_DNA"/>
</dbReference>
<dbReference type="Gene3D" id="3.50.50.60">
    <property type="entry name" value="FAD/NAD(P)-binding domain"/>
    <property type="match status" value="1"/>
</dbReference>
<dbReference type="InterPro" id="IPR036188">
    <property type="entry name" value="FAD/NAD-bd_sf"/>
</dbReference>
<dbReference type="InterPro" id="IPR007867">
    <property type="entry name" value="GMC_OxRtase_C"/>
</dbReference>
<dbReference type="PANTHER" id="PTHR11552">
    <property type="entry name" value="GLUCOSE-METHANOL-CHOLINE GMC OXIDOREDUCTASE"/>
    <property type="match status" value="1"/>
</dbReference>
<dbReference type="PANTHER" id="PTHR11552:SF219">
    <property type="entry name" value="GLUCOSE-METHANOL-CHOLINE OXIDOREDUCTASE N-TERMINAL DOMAIN-CONTAINING PROTEIN"/>
    <property type="match status" value="1"/>
</dbReference>
<evidence type="ECO:0000313" key="9">
    <source>
        <dbReference type="Proteomes" id="UP000807353"/>
    </source>
</evidence>
<name>A0A9P5YDZ0_9AGAR</name>
<feature type="active site" description="Proton donor" evidence="3">
    <location>
        <position position="509"/>
    </location>
</feature>
<dbReference type="OrthoDB" id="269227at2759"/>
<keyword evidence="9" id="KW-1185">Reference proteome</keyword>
<dbReference type="Gene3D" id="3.30.560.10">
    <property type="entry name" value="Glucose Oxidase, domain 3"/>
    <property type="match status" value="1"/>
</dbReference>
<gene>
    <name evidence="8" type="ORF">BDZ94DRAFT_1186097</name>
</gene>
<keyword evidence="5" id="KW-0285">Flavoprotein</keyword>
<accession>A0A9P5YDZ0</accession>
<dbReference type="InterPro" id="IPR000172">
    <property type="entry name" value="GMC_OxRdtase_N"/>
</dbReference>
<dbReference type="PIRSF" id="PIRSF000137">
    <property type="entry name" value="Alcohol_oxidase"/>
    <property type="match status" value="1"/>
</dbReference>
<evidence type="ECO:0000313" key="8">
    <source>
        <dbReference type="EMBL" id="KAF9467112.1"/>
    </source>
</evidence>
<feature type="domain" description="Glucose-methanol-choline oxidoreductase N-terminal" evidence="6">
    <location>
        <begin position="98"/>
        <end position="121"/>
    </location>
</feature>
<dbReference type="Pfam" id="PF05199">
    <property type="entry name" value="GMC_oxred_C"/>
    <property type="match status" value="1"/>
</dbReference>
<evidence type="ECO:0000256" key="1">
    <source>
        <dbReference type="ARBA" id="ARBA00001974"/>
    </source>
</evidence>